<dbReference type="Gene3D" id="3.40.50.300">
    <property type="entry name" value="P-loop containing nucleotide triphosphate hydrolases"/>
    <property type="match status" value="1"/>
</dbReference>
<dbReference type="CDD" id="cd01983">
    <property type="entry name" value="SIMIBI"/>
    <property type="match status" value="1"/>
</dbReference>
<comment type="caution">
    <text evidence="4">The sequence shown here is derived from an EMBL/GenBank/DDBJ whole genome shotgun (WGS) entry which is preliminary data.</text>
</comment>
<feature type="domain" description="Restriction endonuclease type IV Mrr" evidence="2">
    <location>
        <begin position="25"/>
        <end position="90"/>
    </location>
</feature>
<sequence length="785" mass="90459">MWLHVEPFAELAESGERMDSFDLGRLTDYDFEVLCRDLFGQILGVSLEIFPRNVTDLGIDLRYMSEAGQTIVLQCKHWQSSSQAQLINRMTKEELPKIKKLKPSRYLLATSVRLNVLGKDKLRDRLKPFVRSTGDLYGVEQLVEVLRDHPEVVKRHFRLWLSNTAVLQTVLNQDVYIRSSRLRTKVARVAETFVPHHGFERARDVLDRRRVCIITGVPGVGKTTVACMLAARLISDGYEAYEISQDVSEVNEIWRDGVRQLFFYDDFVGQTTLEPNLNKNEDARLVSLMREIEVSADKALIMTTRDYLLEHARQRHGRLGEEDFTPDLSVVHLTDMTPEVRAQILYNHVYYAKISAAEKHRFADRDVWWKILRHPNFSPRLIGDTLMLAGPAENVAKAILENLDNPRRIWERVVENELNDEAVHILEVLFTFGREAALADLEESWSRYCKELNLPNEKRLFRKALRILAGTMIVIDDGGVSFHNPSIVDYLRHHMNEGRTRLPALLASFIDAGQIVRLMYTAQGHDADGILRQLREYRVDVARSILDTVDTVEDSPSDEDDSTARHLEWILETAEDLDYAPLADYVKSRTDFDLRRSSHLSHSSSLAAKMRASALIPDEHAEQFSQDVREDLLYEVEEQLELDNWQGAYEHYMMLDETLGAEYTHLMGRLVACALNELAEYAIQEEIHAHNLVSIHELLEFLTKHDAAEELPEEFDKVEQALIRLKAERAQREAREDAREFGAAYDHGEDWVQTAYSSRQQWIQEIHGRQANWAEIEGLMSRLGT</sequence>
<organism evidence="4 5">
    <name type="scientific">Nonomuraea turkmeniaca</name>
    <dbReference type="NCBI Taxonomy" id="103838"/>
    <lineage>
        <taxon>Bacteria</taxon>
        <taxon>Bacillati</taxon>
        <taxon>Actinomycetota</taxon>
        <taxon>Actinomycetes</taxon>
        <taxon>Streptosporangiales</taxon>
        <taxon>Streptosporangiaceae</taxon>
        <taxon>Nonomuraea</taxon>
    </lineage>
</organism>
<gene>
    <name evidence="4" type="ORF">ETD86_10840</name>
</gene>
<name>A0A5S4FQC3_9ACTN</name>
<dbReference type="InterPro" id="IPR027417">
    <property type="entry name" value="P-loop_NTPase"/>
</dbReference>
<dbReference type="GO" id="GO:0003677">
    <property type="term" value="F:DNA binding"/>
    <property type="evidence" value="ECO:0007669"/>
    <property type="project" value="InterPro"/>
</dbReference>
<feature type="domain" description="Novel STAND NTPase 3" evidence="3">
    <location>
        <begin position="193"/>
        <end position="350"/>
    </location>
</feature>
<evidence type="ECO:0000313" key="5">
    <source>
        <dbReference type="Proteomes" id="UP000309128"/>
    </source>
</evidence>
<dbReference type="Proteomes" id="UP000309128">
    <property type="component" value="Unassembled WGS sequence"/>
</dbReference>
<evidence type="ECO:0000259" key="2">
    <source>
        <dbReference type="Pfam" id="PF04471"/>
    </source>
</evidence>
<dbReference type="OrthoDB" id="9806903at2"/>
<dbReference type="InterPro" id="IPR007560">
    <property type="entry name" value="Restrct_endonuc_IV_Mrr"/>
</dbReference>
<protein>
    <submittedName>
        <fullName evidence="4">Uncharacterized protein</fullName>
    </submittedName>
</protein>
<dbReference type="GO" id="GO:0004519">
    <property type="term" value="F:endonuclease activity"/>
    <property type="evidence" value="ECO:0007669"/>
    <property type="project" value="InterPro"/>
</dbReference>
<reference evidence="4 5" key="1">
    <citation type="submission" date="2019-05" db="EMBL/GenBank/DDBJ databases">
        <title>Draft genome sequence of Nonomuraea turkmeniaca DSM 43926.</title>
        <authorList>
            <person name="Saricaoglu S."/>
            <person name="Isik K."/>
        </authorList>
    </citation>
    <scope>NUCLEOTIDE SEQUENCE [LARGE SCALE GENOMIC DNA]</scope>
    <source>
        <strain evidence="4 5">DSM 43926</strain>
    </source>
</reference>
<feature type="coiled-coil region" evidence="1">
    <location>
        <begin position="708"/>
        <end position="735"/>
    </location>
</feature>
<dbReference type="InterPro" id="IPR049050">
    <property type="entry name" value="nSTAND3"/>
</dbReference>
<dbReference type="Pfam" id="PF20720">
    <property type="entry name" value="nSTAND3"/>
    <property type="match status" value="1"/>
</dbReference>
<dbReference type="EMBL" id="VCKY01000027">
    <property type="protein sequence ID" value="TMR22624.1"/>
    <property type="molecule type" value="Genomic_DNA"/>
</dbReference>
<accession>A0A5S4FQC3</accession>
<keyword evidence="1" id="KW-0175">Coiled coil</keyword>
<evidence type="ECO:0000313" key="4">
    <source>
        <dbReference type="EMBL" id="TMR22624.1"/>
    </source>
</evidence>
<evidence type="ECO:0000259" key="3">
    <source>
        <dbReference type="Pfam" id="PF20720"/>
    </source>
</evidence>
<proteinExistence type="predicted"/>
<dbReference type="GO" id="GO:0009307">
    <property type="term" value="P:DNA restriction-modification system"/>
    <property type="evidence" value="ECO:0007669"/>
    <property type="project" value="InterPro"/>
</dbReference>
<dbReference type="RefSeq" id="WP_138665999.1">
    <property type="nucleotide sequence ID" value="NZ_VCKY01000027.1"/>
</dbReference>
<dbReference type="SUPFAM" id="SSF52540">
    <property type="entry name" value="P-loop containing nucleoside triphosphate hydrolases"/>
    <property type="match status" value="2"/>
</dbReference>
<dbReference type="AlphaFoldDB" id="A0A5S4FQC3"/>
<evidence type="ECO:0000256" key="1">
    <source>
        <dbReference type="SAM" id="Coils"/>
    </source>
</evidence>
<keyword evidence="5" id="KW-1185">Reference proteome</keyword>
<dbReference type="Pfam" id="PF04471">
    <property type="entry name" value="Mrr_cat"/>
    <property type="match status" value="1"/>
</dbReference>